<sequence length="379" mass="42108">MRVLYFVLLVAALLASADAAPAIKESKMIPPEFPASAHSVTTDLLAKRLLRSHKKAEDAEDDDEERMFAIKAVSDFFENNHLKGWLKNSVSARDAIGLTKLDDAGANIFAGPQWKTYSTYVTMLDKSNADTEMASSLMGHYGAEKVANMLAAAAKDPKTETIATNLEGGLIRFWKGLDTEPTEVFNILKLENKADDVFDSPALAMWASYLKVYNEKHPAKPVSMTGVFAKYYGGETAFLKMLAKADDADSAGAKKLQNEVITSWLNEPTHPMNIFKKLELDQAGDDLLSNPLLVTYVQYMKAFNKDDPHAETTLIQTLSKSYKEKLAPMLEAEKRVPSTKELSTNLQTAQFKQWMAEGKSPDVIYKTVLKLEIHQQPEC</sequence>
<dbReference type="Proteomes" id="UP000476176">
    <property type="component" value="Unassembled WGS sequence"/>
</dbReference>
<keyword evidence="17" id="KW-1185">Reference proteome</keyword>
<dbReference type="EMBL" id="QXFW01000676">
    <property type="protein sequence ID" value="KAE9005668.1"/>
    <property type="molecule type" value="Genomic_DNA"/>
</dbReference>
<dbReference type="InterPro" id="IPR031825">
    <property type="entry name" value="RXLR"/>
</dbReference>
<dbReference type="Proteomes" id="UP000460718">
    <property type="component" value="Unassembled WGS sequence"/>
</dbReference>
<organism evidence="14 18">
    <name type="scientific">Phytophthora fragariae</name>
    <dbReference type="NCBI Taxonomy" id="53985"/>
    <lineage>
        <taxon>Eukaryota</taxon>
        <taxon>Sar</taxon>
        <taxon>Stramenopiles</taxon>
        <taxon>Oomycota</taxon>
        <taxon>Peronosporomycetes</taxon>
        <taxon>Peronosporales</taxon>
        <taxon>Peronosporaceae</taxon>
        <taxon>Phytophthora</taxon>
    </lineage>
</organism>
<reference evidence="16 17" key="1">
    <citation type="submission" date="2018-08" db="EMBL/GenBank/DDBJ databases">
        <title>Genomic investigation of the strawberry pathogen Phytophthora fragariae indicates pathogenicity is determined by transcriptional variation in three key races.</title>
        <authorList>
            <person name="Adams T.M."/>
            <person name="Armitage A.D."/>
            <person name="Sobczyk M.K."/>
            <person name="Bates H.J."/>
            <person name="Dunwell J.M."/>
            <person name="Nellist C.F."/>
            <person name="Harrison R.J."/>
        </authorList>
    </citation>
    <scope>NUCLEOTIDE SEQUENCE [LARGE SCALE GENOMIC DNA]</scope>
    <source>
        <strain evidence="14 18">A4</strain>
        <strain evidence="13 19">BC-1</strain>
        <strain evidence="12 23">BC-23</strain>
        <strain evidence="11 17">NOV-27</strain>
        <strain evidence="10 20">NOV-5</strain>
        <strain evidence="9 21">NOV-71</strain>
        <strain evidence="15 24">NOV-77</strain>
        <strain evidence="6 16">NOV-9</strain>
        <strain evidence="8 25">ONT-3</strain>
        <strain evidence="7 22">SCRP245</strain>
    </source>
</reference>
<dbReference type="Proteomes" id="UP000437068">
    <property type="component" value="Unassembled WGS sequence"/>
</dbReference>
<evidence type="ECO:0000313" key="17">
    <source>
        <dbReference type="Proteomes" id="UP000433483"/>
    </source>
</evidence>
<feature type="chain" id="PRO_5033918240" description="RxLR effector protein" evidence="5">
    <location>
        <begin position="20"/>
        <end position="379"/>
    </location>
</feature>
<name>A0A6A4DFI4_9STRA</name>
<dbReference type="EMBL" id="QXGD01000599">
    <property type="protein sequence ID" value="KAE9232342.1"/>
    <property type="molecule type" value="Genomic_DNA"/>
</dbReference>
<feature type="signal peptide" evidence="5">
    <location>
        <begin position="1"/>
        <end position="19"/>
    </location>
</feature>
<evidence type="ECO:0000313" key="15">
    <source>
        <dbReference type="EMBL" id="KAE9341026.1"/>
    </source>
</evidence>
<evidence type="ECO:0000313" key="6">
    <source>
        <dbReference type="EMBL" id="KAE8936321.1"/>
    </source>
</evidence>
<evidence type="ECO:0000313" key="12">
    <source>
        <dbReference type="EMBL" id="KAE9225087.1"/>
    </source>
</evidence>
<dbReference type="EMBL" id="QXFX01000691">
    <property type="protein sequence ID" value="KAE9107051.1"/>
    <property type="molecule type" value="Genomic_DNA"/>
</dbReference>
<comment type="domain">
    <text evidence="5">The RxLR-dEER motif acts to carry the protein into the host cell cytoplasm through binding to cell surface phosphatidylinositol-3-phosphate.</text>
</comment>
<gene>
    <name evidence="14" type="ORF">PF001_g12174</name>
    <name evidence="13" type="ORF">PF002_g12421</name>
    <name evidence="12" type="ORF">PF004_g12015</name>
    <name evidence="11" type="ORF">PF005_g12751</name>
    <name evidence="10" type="ORF">PF006_g2115</name>
    <name evidence="9" type="ORF">PF007_g7291</name>
    <name evidence="15" type="ORF">PF008_g10834</name>
    <name evidence="6" type="ORF">PF009_g13752</name>
    <name evidence="8" type="ORF">PF010_g12410</name>
    <name evidence="7" type="ORF">PF011_g11936</name>
</gene>
<dbReference type="Proteomes" id="UP000433483">
    <property type="component" value="Unassembled WGS sequence"/>
</dbReference>
<evidence type="ECO:0000313" key="20">
    <source>
        <dbReference type="Proteomes" id="UP000440732"/>
    </source>
</evidence>
<dbReference type="Pfam" id="PF16810">
    <property type="entry name" value="RXLR"/>
    <property type="match status" value="1"/>
</dbReference>
<evidence type="ECO:0000256" key="2">
    <source>
        <dbReference type="ARBA" id="ARBA00010400"/>
    </source>
</evidence>
<dbReference type="EMBL" id="QXFZ01000289">
    <property type="protein sequence ID" value="KAE9122801.1"/>
    <property type="molecule type" value="Genomic_DNA"/>
</dbReference>
<evidence type="ECO:0000256" key="5">
    <source>
        <dbReference type="RuleBase" id="RU367124"/>
    </source>
</evidence>
<dbReference type="EMBL" id="QXFY01000558">
    <property type="protein sequence ID" value="KAE9341026.1"/>
    <property type="molecule type" value="Genomic_DNA"/>
</dbReference>
<evidence type="ECO:0000313" key="24">
    <source>
        <dbReference type="Proteomes" id="UP000486351"/>
    </source>
</evidence>
<evidence type="ECO:0000313" key="11">
    <source>
        <dbReference type="EMBL" id="KAE9207099.1"/>
    </source>
</evidence>
<dbReference type="Proteomes" id="UP000440367">
    <property type="component" value="Unassembled WGS sequence"/>
</dbReference>
<keyword evidence="4 5" id="KW-0732">Signal</keyword>
<dbReference type="Proteomes" id="UP000441208">
    <property type="component" value="Unassembled WGS sequence"/>
</dbReference>
<dbReference type="Proteomes" id="UP000486351">
    <property type="component" value="Unassembled WGS sequence"/>
</dbReference>
<comment type="caution">
    <text evidence="14">The sequence shown here is derived from an EMBL/GenBank/DDBJ whole genome shotgun (WGS) entry which is preliminary data.</text>
</comment>
<evidence type="ECO:0000313" key="8">
    <source>
        <dbReference type="EMBL" id="KAE9107051.1"/>
    </source>
</evidence>
<dbReference type="Proteomes" id="UP000488956">
    <property type="component" value="Unassembled WGS sequence"/>
</dbReference>
<evidence type="ECO:0000256" key="3">
    <source>
        <dbReference type="ARBA" id="ARBA00022525"/>
    </source>
</evidence>
<evidence type="ECO:0000256" key="1">
    <source>
        <dbReference type="ARBA" id="ARBA00004613"/>
    </source>
</evidence>
<dbReference type="GO" id="GO:0005576">
    <property type="term" value="C:extracellular region"/>
    <property type="evidence" value="ECO:0007669"/>
    <property type="project" value="UniProtKB-SubCell"/>
</dbReference>
<dbReference type="OrthoDB" id="128001at2759"/>
<dbReference type="Proteomes" id="UP000429523">
    <property type="component" value="Unassembled WGS sequence"/>
</dbReference>
<dbReference type="EMBL" id="QXGF01000730">
    <property type="protein sequence ID" value="KAE8936321.1"/>
    <property type="molecule type" value="Genomic_DNA"/>
</dbReference>
<accession>A0A6A4DFI4</accession>
<evidence type="ECO:0000313" key="13">
    <source>
        <dbReference type="EMBL" id="KAE9232342.1"/>
    </source>
</evidence>
<dbReference type="Proteomes" id="UP000440732">
    <property type="component" value="Unassembled WGS sequence"/>
</dbReference>
<protein>
    <recommendedName>
        <fullName evidence="5">RxLR effector protein</fullName>
    </recommendedName>
</protein>
<evidence type="ECO:0000313" key="16">
    <source>
        <dbReference type="Proteomes" id="UP000429523"/>
    </source>
</evidence>
<evidence type="ECO:0000313" key="22">
    <source>
        <dbReference type="Proteomes" id="UP000460718"/>
    </source>
</evidence>
<dbReference type="EMBL" id="QXGC01000674">
    <property type="protein sequence ID" value="KAE9225087.1"/>
    <property type="molecule type" value="Genomic_DNA"/>
</dbReference>
<evidence type="ECO:0000313" key="10">
    <source>
        <dbReference type="EMBL" id="KAE9153802.1"/>
    </source>
</evidence>
<dbReference type="EMBL" id="QXGA01000057">
    <property type="protein sequence ID" value="KAE9153802.1"/>
    <property type="molecule type" value="Genomic_DNA"/>
</dbReference>
<evidence type="ECO:0000313" key="7">
    <source>
        <dbReference type="EMBL" id="KAE9005668.1"/>
    </source>
</evidence>
<proteinExistence type="inferred from homology"/>
<evidence type="ECO:0000313" key="18">
    <source>
        <dbReference type="Proteomes" id="UP000437068"/>
    </source>
</evidence>
<comment type="function">
    <text evidence="5">Effector that suppresses plant defense responses during pathogen infection.</text>
</comment>
<evidence type="ECO:0000313" key="21">
    <source>
        <dbReference type="Proteomes" id="UP000441208"/>
    </source>
</evidence>
<evidence type="ECO:0000313" key="9">
    <source>
        <dbReference type="EMBL" id="KAE9122801.1"/>
    </source>
</evidence>
<dbReference type="EMBL" id="QXGB01000684">
    <property type="protein sequence ID" value="KAE9207099.1"/>
    <property type="molecule type" value="Genomic_DNA"/>
</dbReference>
<evidence type="ECO:0000256" key="4">
    <source>
        <dbReference type="ARBA" id="ARBA00022729"/>
    </source>
</evidence>
<keyword evidence="3 5" id="KW-0964">Secreted</keyword>
<dbReference type="AlphaFoldDB" id="A0A6A4DFI4"/>
<comment type="subcellular location">
    <subcellularLocation>
        <location evidence="1 5">Secreted</location>
    </subcellularLocation>
</comment>
<evidence type="ECO:0000313" key="23">
    <source>
        <dbReference type="Proteomes" id="UP000476176"/>
    </source>
</evidence>
<evidence type="ECO:0000313" key="25">
    <source>
        <dbReference type="Proteomes" id="UP000488956"/>
    </source>
</evidence>
<comment type="similarity">
    <text evidence="2 5">Belongs to the RxLR effector family.</text>
</comment>
<dbReference type="EMBL" id="QXGE01000667">
    <property type="protein sequence ID" value="KAE9306326.1"/>
    <property type="molecule type" value="Genomic_DNA"/>
</dbReference>
<evidence type="ECO:0000313" key="19">
    <source>
        <dbReference type="Proteomes" id="UP000440367"/>
    </source>
</evidence>
<evidence type="ECO:0000313" key="14">
    <source>
        <dbReference type="EMBL" id="KAE9306326.1"/>
    </source>
</evidence>